<keyword evidence="11 15" id="KW-1133">Transmembrane helix</keyword>
<evidence type="ECO:0000256" key="6">
    <source>
        <dbReference type="ARBA" id="ARBA00022519"/>
    </source>
</evidence>
<dbReference type="GO" id="GO:0015628">
    <property type="term" value="P:protein secretion by the type II secretion system"/>
    <property type="evidence" value="ECO:0007669"/>
    <property type="project" value="InterPro"/>
</dbReference>
<dbReference type="InterPro" id="IPR001992">
    <property type="entry name" value="T2SS_GspF/T4SS_PilC_CS"/>
</dbReference>
<dbReference type="RefSeq" id="WP_039806307.1">
    <property type="nucleotide sequence ID" value="NZ_CP010415.1"/>
</dbReference>
<evidence type="ECO:0000256" key="15">
    <source>
        <dbReference type="SAM" id="Phobius"/>
    </source>
</evidence>
<feature type="domain" description="Type II secretion system protein GspF" evidence="16">
    <location>
        <begin position="71"/>
        <end position="193"/>
    </location>
</feature>
<evidence type="ECO:0000256" key="13">
    <source>
        <dbReference type="ARBA" id="ARBA00030750"/>
    </source>
</evidence>
<comment type="subcellular location">
    <subcellularLocation>
        <location evidence="2 14">Cell inner membrane</location>
        <topology evidence="2 14">Multi-pass membrane protein</topology>
    </subcellularLocation>
</comment>
<evidence type="ECO:0000256" key="7">
    <source>
        <dbReference type="ARBA" id="ARBA00022692"/>
    </source>
</evidence>
<dbReference type="NCBIfam" id="TIGR02120">
    <property type="entry name" value="GspF"/>
    <property type="match status" value="1"/>
</dbReference>
<dbReference type="InterPro" id="IPR018076">
    <property type="entry name" value="T2SS_GspF_dom"/>
</dbReference>
<dbReference type="FunFam" id="1.20.81.30:FF:000001">
    <property type="entry name" value="Type II secretion system protein F"/>
    <property type="match status" value="2"/>
</dbReference>
<dbReference type="HOGENOM" id="CLU_035032_0_1_6"/>
<dbReference type="InterPro" id="IPR003004">
    <property type="entry name" value="GspF/PilC"/>
</dbReference>
<reference evidence="17 18" key="1">
    <citation type="journal article" date="2015" name="PLoS ONE">
        <title>Azotobacter Genomes: The Genome of Azotobacter chroococcum NCIMB 8003 (ATCC 4412).</title>
        <authorList>
            <person name="Robson R.L."/>
            <person name="Jones R."/>
            <person name="Robson R.M."/>
            <person name="Schwartz A."/>
            <person name="Richardson T.H."/>
        </authorList>
    </citation>
    <scope>NUCLEOTIDE SEQUENCE [LARGE SCALE GENOMIC DNA]</scope>
    <source>
        <strain evidence="17 18">NCIMB 8003</strain>
    </source>
</reference>
<dbReference type="InterPro" id="IPR011850">
    <property type="entry name" value="T2SS_GspF"/>
</dbReference>
<feature type="domain" description="Type II secretion system protein GspF" evidence="16">
    <location>
        <begin position="273"/>
        <end position="395"/>
    </location>
</feature>
<evidence type="ECO:0000256" key="10">
    <source>
        <dbReference type="ARBA" id="ARBA00022927"/>
    </source>
</evidence>
<evidence type="ECO:0000313" key="18">
    <source>
        <dbReference type="Proteomes" id="UP000068210"/>
    </source>
</evidence>
<comment type="similarity">
    <text evidence="3 14">Belongs to the GSP F family.</text>
</comment>
<keyword evidence="7 14" id="KW-0812">Transmembrane</keyword>
<proteinExistence type="inferred from homology"/>
<evidence type="ECO:0000256" key="8">
    <source>
        <dbReference type="ARBA" id="ARBA00022723"/>
    </source>
</evidence>
<evidence type="ECO:0000256" key="14">
    <source>
        <dbReference type="RuleBase" id="RU003923"/>
    </source>
</evidence>
<keyword evidence="6" id="KW-0997">Cell inner membrane</keyword>
<keyword evidence="10" id="KW-0653">Protein transport</keyword>
<keyword evidence="12 15" id="KW-0472">Membrane</keyword>
<organism evidence="17 18">
    <name type="scientific">Azotobacter chroococcum NCIMB 8003</name>
    <dbReference type="NCBI Taxonomy" id="1328314"/>
    <lineage>
        <taxon>Bacteria</taxon>
        <taxon>Pseudomonadati</taxon>
        <taxon>Pseudomonadota</taxon>
        <taxon>Gammaproteobacteria</taxon>
        <taxon>Pseudomonadales</taxon>
        <taxon>Pseudomonadaceae</taxon>
        <taxon>Azotobacter</taxon>
    </lineage>
</organism>
<gene>
    <name evidence="17" type="primary">gspF</name>
    <name evidence="17" type="ORF">Achr_36030</name>
</gene>
<evidence type="ECO:0000256" key="1">
    <source>
        <dbReference type="ARBA" id="ARBA00002684"/>
    </source>
</evidence>
<dbReference type="PANTHER" id="PTHR30012">
    <property type="entry name" value="GENERAL SECRETION PATHWAY PROTEIN"/>
    <property type="match status" value="1"/>
</dbReference>
<protein>
    <recommendedName>
        <fullName evidence="13">General secretion pathway protein F</fullName>
    </recommendedName>
</protein>
<dbReference type="PRINTS" id="PR00812">
    <property type="entry name" value="BCTERIALGSPF"/>
</dbReference>
<evidence type="ECO:0000256" key="3">
    <source>
        <dbReference type="ARBA" id="ARBA00005745"/>
    </source>
</evidence>
<evidence type="ECO:0000256" key="5">
    <source>
        <dbReference type="ARBA" id="ARBA00022475"/>
    </source>
</evidence>
<keyword evidence="5" id="KW-1003">Cell membrane</keyword>
<dbReference type="PANTHER" id="PTHR30012:SF0">
    <property type="entry name" value="TYPE II SECRETION SYSTEM PROTEIN F-RELATED"/>
    <property type="match status" value="1"/>
</dbReference>
<dbReference type="AlphaFoldDB" id="A0A0C4WK04"/>
<feature type="transmembrane region" description="Helical" evidence="15">
    <location>
        <begin position="223"/>
        <end position="242"/>
    </location>
</feature>
<dbReference type="GO" id="GO:0005886">
    <property type="term" value="C:plasma membrane"/>
    <property type="evidence" value="ECO:0007669"/>
    <property type="project" value="UniProtKB-SubCell"/>
</dbReference>
<keyword evidence="8" id="KW-0479">Metal-binding</keyword>
<evidence type="ECO:0000256" key="2">
    <source>
        <dbReference type="ARBA" id="ARBA00004429"/>
    </source>
</evidence>
<keyword evidence="9" id="KW-0106">Calcium</keyword>
<dbReference type="GO" id="GO:0046872">
    <property type="term" value="F:metal ion binding"/>
    <property type="evidence" value="ECO:0007669"/>
    <property type="project" value="UniProtKB-KW"/>
</dbReference>
<name>A0A0C4WK04_9GAMM</name>
<dbReference type="KEGG" id="acx:Achr_36030"/>
<evidence type="ECO:0000256" key="12">
    <source>
        <dbReference type="ARBA" id="ARBA00023136"/>
    </source>
</evidence>
<dbReference type="Pfam" id="PF00482">
    <property type="entry name" value="T2SSF"/>
    <property type="match status" value="2"/>
</dbReference>
<comment type="function">
    <text evidence="1">Component of the type II secretion system inner membrane complex required for the energy-dependent secretion of extracellular factors such as proteases and toxins from the periplasm.</text>
</comment>
<feature type="transmembrane region" description="Helical" evidence="15">
    <location>
        <begin position="168"/>
        <end position="192"/>
    </location>
</feature>
<evidence type="ECO:0000313" key="17">
    <source>
        <dbReference type="EMBL" id="AJE22998.1"/>
    </source>
</evidence>
<dbReference type="Proteomes" id="UP000068210">
    <property type="component" value="Chromosome"/>
</dbReference>
<evidence type="ECO:0000256" key="4">
    <source>
        <dbReference type="ARBA" id="ARBA00022448"/>
    </source>
</evidence>
<evidence type="ECO:0000259" key="16">
    <source>
        <dbReference type="Pfam" id="PF00482"/>
    </source>
</evidence>
<feature type="transmembrane region" description="Helical" evidence="15">
    <location>
        <begin position="376"/>
        <end position="397"/>
    </location>
</feature>
<dbReference type="Gene3D" id="1.20.81.30">
    <property type="entry name" value="Type II secretion system (T2SS), domain F"/>
    <property type="match status" value="2"/>
</dbReference>
<dbReference type="STRING" id="1328314.Achr_36030"/>
<sequence>MAAFSYRALTTDGKTRNGLIEADSPRHARAMLRERGLLPTAVEAAGPARATRTGKFRLVRPLPARDVALLTRQLATLIDSGLPLEEALYAITRQTSNALLKATVLSVRARILEGHSLASALSEYPRSFNELYRAMITAGEESGHLSGVLLRLAEYGERLQKIRSKVQVALIYPVFLTLVAVGVIVLLLTYVVPKVVEQFTHAEQTLPLLTRYLILISDVLQQYGLHMLAALAGLALLARWWLSDGGRRTRWHKAQLRLPLVSTFVLGQQSLQFARTLAILVGSGIDLLHSLKVSAGPMTNLYLKQAVVNTGDLVREGCSLSRALEQSGPFPPLLVYMIANGERSGELEKMLDKAAENQEAEFESRVAWLLGLFEPALILVMGGIVLCIVLAILMPILELNNLTSF</sequence>
<dbReference type="PROSITE" id="PS00874">
    <property type="entry name" value="T2SP_F"/>
    <property type="match status" value="1"/>
</dbReference>
<evidence type="ECO:0000256" key="9">
    <source>
        <dbReference type="ARBA" id="ARBA00022837"/>
    </source>
</evidence>
<dbReference type="EMBL" id="CP010415">
    <property type="protein sequence ID" value="AJE22998.1"/>
    <property type="molecule type" value="Genomic_DNA"/>
</dbReference>
<dbReference type="InterPro" id="IPR042094">
    <property type="entry name" value="T2SS_GspF_sf"/>
</dbReference>
<accession>A0A0C4WK04</accession>
<keyword evidence="4 14" id="KW-0813">Transport</keyword>
<dbReference type="GO" id="GO:0015627">
    <property type="term" value="C:type II protein secretion system complex"/>
    <property type="evidence" value="ECO:0007669"/>
    <property type="project" value="InterPro"/>
</dbReference>
<keyword evidence="18" id="KW-1185">Reference proteome</keyword>
<evidence type="ECO:0000256" key="11">
    <source>
        <dbReference type="ARBA" id="ARBA00022989"/>
    </source>
</evidence>